<sequence length="269" mass="29935">MPIEIDFRGWFQVRLATDPDPHDEPRGVSGFTWAYPGEPDFDRIIRFQPEGAFARVACEPEIRVGVSVAEVRVDGTAVPGHPLDGATVDLGDRPVFEGRNGIVAEAGLEPILPFRIRFGDGTRRFGRAYATGYEFPYAELRGKGIDFSDEARDEVRQATGIADLGALWKERERRLEAVIESTDDEALAEACRCRIEFMRKDEYLVGDYDLRSRYAMDLTGPVEGLELVPELSDADADGAWPIRFWMGGWDFDSMCGYVTGTLATAQPTA</sequence>
<dbReference type="AlphaFoldDB" id="A0A934V7N0"/>
<reference evidence="1" key="1">
    <citation type="submission" date="2020-12" db="EMBL/GenBank/DDBJ databases">
        <title>Prauserella sp. ASG 168, a novel actinomycete isolated from cave rock.</title>
        <authorList>
            <person name="Suriyachadkun C."/>
        </authorList>
    </citation>
    <scope>NUCLEOTIDE SEQUENCE</scope>
    <source>
        <strain evidence="1">ASG 168</strain>
    </source>
</reference>
<evidence type="ECO:0000313" key="2">
    <source>
        <dbReference type="Proteomes" id="UP000635245"/>
    </source>
</evidence>
<dbReference type="EMBL" id="JAENJH010000008">
    <property type="protein sequence ID" value="MBK1787869.1"/>
    <property type="molecule type" value="Genomic_DNA"/>
</dbReference>
<comment type="caution">
    <text evidence="1">The sequence shown here is derived from an EMBL/GenBank/DDBJ whole genome shotgun (WGS) entry which is preliminary data.</text>
</comment>
<proteinExistence type="predicted"/>
<dbReference type="Proteomes" id="UP000635245">
    <property type="component" value="Unassembled WGS sequence"/>
</dbReference>
<accession>A0A934V7N0</accession>
<keyword evidence="2" id="KW-1185">Reference proteome</keyword>
<evidence type="ECO:0000313" key="1">
    <source>
        <dbReference type="EMBL" id="MBK1787869.1"/>
    </source>
</evidence>
<name>A0A934V7N0_9PSEU</name>
<dbReference type="RefSeq" id="WP_200323024.1">
    <property type="nucleotide sequence ID" value="NZ_JAENJH010000008.1"/>
</dbReference>
<gene>
    <name evidence="1" type="ORF">JHE00_26365</name>
</gene>
<protein>
    <submittedName>
        <fullName evidence="1">Uncharacterized protein</fullName>
    </submittedName>
</protein>
<organism evidence="1 2">
    <name type="scientific">Prauserella cavernicola</name>
    <dbReference type="NCBI Taxonomy" id="2800127"/>
    <lineage>
        <taxon>Bacteria</taxon>
        <taxon>Bacillati</taxon>
        <taxon>Actinomycetota</taxon>
        <taxon>Actinomycetes</taxon>
        <taxon>Pseudonocardiales</taxon>
        <taxon>Pseudonocardiaceae</taxon>
        <taxon>Prauserella</taxon>
    </lineage>
</organism>